<gene>
    <name evidence="1" type="ORF">H9X81_06990</name>
</gene>
<organism evidence="1 2">
    <name type="scientific">Hydrogenoanaerobacterium saccharovorans</name>
    <dbReference type="NCBI Taxonomy" id="474960"/>
    <lineage>
        <taxon>Bacteria</taxon>
        <taxon>Bacillati</taxon>
        <taxon>Bacillota</taxon>
        <taxon>Clostridia</taxon>
        <taxon>Eubacteriales</taxon>
        <taxon>Oscillospiraceae</taxon>
        <taxon>Hydrogenoanaerobacterium</taxon>
    </lineage>
</organism>
<reference evidence="1 2" key="1">
    <citation type="journal article" date="2021" name="Sci. Rep.">
        <title>The distribution of antibiotic resistance genes in chicken gut microbiota commensals.</title>
        <authorList>
            <person name="Juricova H."/>
            <person name="Matiasovicova J."/>
            <person name="Kubasova T."/>
            <person name="Cejkova D."/>
            <person name="Rychlik I."/>
        </authorList>
    </citation>
    <scope>NUCLEOTIDE SEQUENCE [LARGE SCALE GENOMIC DNA]</scope>
    <source>
        <strain evidence="1 2">An564</strain>
    </source>
</reference>
<dbReference type="Pfam" id="PF14281">
    <property type="entry name" value="PDDEXK_4"/>
    <property type="match status" value="1"/>
</dbReference>
<accession>A0ABS2GNA1</accession>
<keyword evidence="2" id="KW-1185">Reference proteome</keyword>
<name>A0ABS2GNA1_9FIRM</name>
<evidence type="ECO:0000313" key="1">
    <source>
        <dbReference type="EMBL" id="MBM6923431.1"/>
    </source>
</evidence>
<evidence type="ECO:0000313" key="2">
    <source>
        <dbReference type="Proteomes" id="UP000724149"/>
    </source>
</evidence>
<comment type="caution">
    <text evidence="1">The sequence shown here is derived from an EMBL/GenBank/DDBJ whole genome shotgun (WGS) entry which is preliminary data.</text>
</comment>
<proteinExistence type="predicted"/>
<dbReference type="RefSeq" id="WP_204720845.1">
    <property type="nucleotide sequence ID" value="NZ_JACSNR010000006.1"/>
</dbReference>
<dbReference type="EMBL" id="JACSNR010000006">
    <property type="protein sequence ID" value="MBM6923431.1"/>
    <property type="molecule type" value="Genomic_DNA"/>
</dbReference>
<sequence>MAQRDLTHLSAFLDQLRPLIPEPAAAQFNLLNILQVSSREVPICRLLAALMEPNGAHGLGVFPMQQFLTDILGQSCPPEDFDYAYLELEDHTDANRRVDIALYTRGGKQVFPIEVKIWAEDQDQQLCDYYHYYEHLGHALPAGICYLTPYGTCPSQKSIGDLRPDQIRQISFQRDITRWLNAIIQKADEQQNFRTADTARQFQEVIRSMTDTNTERITDTLFPESNPMENISILNYLYQNRDSILRSFQLRYLQMALYPLPEGIEVRVLNGAEDPNRIMDVLRDGEIIAGIYIETNLYLQVEDSYAILDADSSNNPSRWRYLYRRSSQSPICLKRPWANTPPLSDQGDDRICNLKALCDAIVPIELFCSPAANDKQ</sequence>
<protein>
    <submittedName>
        <fullName evidence="1">PD-(D/E)XK nuclease family protein</fullName>
    </submittedName>
</protein>
<dbReference type="InterPro" id="IPR029470">
    <property type="entry name" value="PDDEXK_4"/>
</dbReference>
<dbReference type="Proteomes" id="UP000724149">
    <property type="component" value="Unassembled WGS sequence"/>
</dbReference>